<feature type="region of interest" description="Disordered" evidence="1">
    <location>
        <begin position="477"/>
        <end position="504"/>
    </location>
</feature>
<feature type="compositionally biased region" description="Low complexity" evidence="1">
    <location>
        <begin position="69"/>
        <end position="87"/>
    </location>
</feature>
<proteinExistence type="predicted"/>
<evidence type="ECO:0000256" key="1">
    <source>
        <dbReference type="SAM" id="MobiDB-lite"/>
    </source>
</evidence>
<evidence type="ECO:0000313" key="3">
    <source>
        <dbReference type="EMBL" id="MFC6356099.1"/>
    </source>
</evidence>
<keyword evidence="2" id="KW-0472">Membrane</keyword>
<evidence type="ECO:0000256" key="2">
    <source>
        <dbReference type="SAM" id="Phobius"/>
    </source>
</evidence>
<feature type="compositionally biased region" description="Low complexity" evidence="1">
    <location>
        <begin position="26"/>
        <end position="39"/>
    </location>
</feature>
<feature type="compositionally biased region" description="Low complexity" evidence="1">
    <location>
        <begin position="233"/>
        <end position="244"/>
    </location>
</feature>
<evidence type="ECO:0000313" key="4">
    <source>
        <dbReference type="Proteomes" id="UP001596306"/>
    </source>
</evidence>
<feature type="compositionally biased region" description="Low complexity" evidence="1">
    <location>
        <begin position="477"/>
        <end position="488"/>
    </location>
</feature>
<comment type="caution">
    <text evidence="3">The sequence shown here is derived from an EMBL/GenBank/DDBJ whole genome shotgun (WGS) entry which is preliminary data.</text>
</comment>
<reference evidence="4" key="1">
    <citation type="journal article" date="2019" name="Int. J. Syst. Evol. Microbiol.">
        <title>The Global Catalogue of Microorganisms (GCM) 10K type strain sequencing project: providing services to taxonomists for standard genome sequencing and annotation.</title>
        <authorList>
            <consortium name="The Broad Institute Genomics Platform"/>
            <consortium name="The Broad Institute Genome Sequencing Center for Infectious Disease"/>
            <person name="Wu L."/>
            <person name="Ma J."/>
        </authorList>
    </citation>
    <scope>NUCLEOTIDE SEQUENCE [LARGE SCALE GENOMIC DNA]</scope>
    <source>
        <strain evidence="4">CCUG 43304</strain>
    </source>
</reference>
<feature type="region of interest" description="Disordered" evidence="1">
    <location>
        <begin position="1"/>
        <end position="97"/>
    </location>
</feature>
<protein>
    <recommendedName>
        <fullName evidence="5">Septum formation-related domain-containing protein</fullName>
    </recommendedName>
</protein>
<feature type="region of interest" description="Disordered" evidence="1">
    <location>
        <begin position="412"/>
        <end position="435"/>
    </location>
</feature>
<accession>A0ABW1VDW3</accession>
<evidence type="ECO:0008006" key="5">
    <source>
        <dbReference type="Google" id="ProtNLM"/>
    </source>
</evidence>
<name>A0ABW1VDW3_9MICO</name>
<keyword evidence="4" id="KW-1185">Reference proteome</keyword>
<feature type="region of interest" description="Disordered" evidence="1">
    <location>
        <begin position="109"/>
        <end position="134"/>
    </location>
</feature>
<dbReference type="Proteomes" id="UP001596306">
    <property type="component" value="Unassembled WGS sequence"/>
</dbReference>
<gene>
    <name evidence="3" type="ORF">ACFQB0_08270</name>
</gene>
<organism evidence="3 4">
    <name type="scientific">Luethyella okanaganae</name>
    <dbReference type="NCBI Taxonomy" id="69372"/>
    <lineage>
        <taxon>Bacteria</taxon>
        <taxon>Bacillati</taxon>
        <taxon>Actinomycetota</taxon>
        <taxon>Actinomycetes</taxon>
        <taxon>Micrococcales</taxon>
        <taxon>Microbacteriaceae</taxon>
        <taxon>Luethyella</taxon>
    </lineage>
</organism>
<sequence>MADERDEHAGLEPELGGTDWLLSQLNGGRNAASAAGAGRPETGEDATADAADGGRQGARPITEPASAGAPVADAPPIEPIAPTTAGPAPAPTVSFAPLEAAPIEPALPAETTVPFPQSPVAATTPPFGTTQPDFFETAEPAALPGAASRPASPVVPSYPPAPPAFVPASYPAFPGEVPPVAPGAKASSFQPPAQTDADAEPPLFQPRAAPAETRGAAQPPLFQPPAPPDEHPAVTAPIPAVPITLSTDSGPLPRASEPDPSADIEPDAGRPGKAGFTWGLNPGDAVPTPAQTAAPVPVAPVPVEEPKPEPPLAERSLQPPEPAAGAGSDDDLAYWLAPSVAREPDAVDRGGDAALEADTPTMRLEQSQYLDKTAATPEVSASALPPVGFASAAAPTVSASIGAPGPEVFTAASAIQPPSGPVARSGSRAASRPARGSKRTTRTLIWLASALLLAVVLIGLYVFGTKLPALFGGQPVAAPPSATTSETPTPTPPPVPTGPQAAGTHDWDTLFGGECIDPFTSPWDGTFTVVDCGAPHRSQLVYRGSFVGDAATVFPGEEALASQINLLCSAPGVIDFTAAAPFPDLQLQGSYPVTAEQWTAGQRNYYCFITRSSGEPITASVAGPGPAA</sequence>
<keyword evidence="2" id="KW-1133">Transmembrane helix</keyword>
<feature type="compositionally biased region" description="Low complexity" evidence="1">
    <location>
        <begin position="421"/>
        <end position="434"/>
    </location>
</feature>
<keyword evidence="2" id="KW-0812">Transmembrane</keyword>
<dbReference type="EMBL" id="JBHSTP010000002">
    <property type="protein sequence ID" value="MFC6356099.1"/>
    <property type="molecule type" value="Genomic_DNA"/>
</dbReference>
<feature type="region of interest" description="Disordered" evidence="1">
    <location>
        <begin position="181"/>
        <end position="331"/>
    </location>
</feature>
<feature type="compositionally biased region" description="Low complexity" evidence="1">
    <location>
        <begin position="285"/>
        <end position="296"/>
    </location>
</feature>
<feature type="transmembrane region" description="Helical" evidence="2">
    <location>
        <begin position="444"/>
        <end position="463"/>
    </location>
</feature>
<dbReference type="RefSeq" id="WP_386730040.1">
    <property type="nucleotide sequence ID" value="NZ_JBHSTP010000002.1"/>
</dbReference>
<feature type="compositionally biased region" description="Basic and acidic residues" evidence="1">
    <location>
        <begin position="1"/>
        <end position="11"/>
    </location>
</feature>